<name>A0ABR9BJ74_9GAMM</name>
<evidence type="ECO:0000256" key="2">
    <source>
        <dbReference type="SAM" id="SignalP"/>
    </source>
</evidence>
<dbReference type="RefSeq" id="WP_192015393.1">
    <property type="nucleotide sequence ID" value="NZ_JACYTP010000004.1"/>
</dbReference>
<evidence type="ECO:0000256" key="1">
    <source>
        <dbReference type="SAM" id="MobiDB-lite"/>
    </source>
</evidence>
<dbReference type="Pfam" id="PF10986">
    <property type="entry name" value="ZrgA"/>
    <property type="match status" value="1"/>
</dbReference>
<feature type="signal peptide" evidence="2">
    <location>
        <begin position="1"/>
        <end position="25"/>
    </location>
</feature>
<organism evidence="3 4">
    <name type="scientific">Photobacterium arenosum</name>
    <dbReference type="NCBI Taxonomy" id="2774143"/>
    <lineage>
        <taxon>Bacteria</taxon>
        <taxon>Pseudomonadati</taxon>
        <taxon>Pseudomonadota</taxon>
        <taxon>Gammaproteobacteria</taxon>
        <taxon>Vibrionales</taxon>
        <taxon>Vibrionaceae</taxon>
        <taxon>Photobacterium</taxon>
    </lineage>
</organism>
<gene>
    <name evidence="3" type="ORF">IFO68_07825</name>
</gene>
<dbReference type="Proteomes" id="UP000649768">
    <property type="component" value="Unassembled WGS sequence"/>
</dbReference>
<keyword evidence="2" id="KW-0732">Signal</keyword>
<proteinExistence type="predicted"/>
<keyword evidence="4" id="KW-1185">Reference proteome</keyword>
<protein>
    <submittedName>
        <fullName evidence="3">DUF2796 domain-containing protein</fullName>
    </submittedName>
</protein>
<evidence type="ECO:0000313" key="3">
    <source>
        <dbReference type="EMBL" id="MBD8512598.1"/>
    </source>
</evidence>
<feature type="chain" id="PRO_5047130964" evidence="2">
    <location>
        <begin position="26"/>
        <end position="194"/>
    </location>
</feature>
<reference evidence="3 4" key="1">
    <citation type="submission" date="2020-09" db="EMBL/GenBank/DDBJ databases">
        <title>Photobacterium sp. CAU 1568 isolated from sand of Sido Beach.</title>
        <authorList>
            <person name="Kim W."/>
        </authorList>
    </citation>
    <scope>NUCLEOTIDE SEQUENCE [LARGE SCALE GENOMIC DNA]</scope>
    <source>
        <strain evidence="3 4">CAU 1568</strain>
    </source>
</reference>
<dbReference type="InterPro" id="IPR021253">
    <property type="entry name" value="ZrgA-like"/>
</dbReference>
<comment type="caution">
    <text evidence="3">The sequence shown here is derived from an EMBL/GenBank/DDBJ whole genome shotgun (WGS) entry which is preliminary data.</text>
</comment>
<sequence>MHTHKLRAASWLLASTAVCSLPSWANTQHDAHVHGQVELNIAQDGNDLLLEITAPASDVLGFEHAPHTEAEQQALSTALQQLKQPASLFVLPAEARCSLQDSHITHTLPSHSDDEHEGHDEHEHEHEHEHEDHHGHAEFSVQSVYRCEQIQELGQLTLNWFSHFPATENIQVQAISDKGQKATTLNAAQPVFRF</sequence>
<feature type="compositionally biased region" description="Basic and acidic residues" evidence="1">
    <location>
        <begin position="111"/>
        <end position="135"/>
    </location>
</feature>
<accession>A0ABR9BJ74</accession>
<evidence type="ECO:0000313" key="4">
    <source>
        <dbReference type="Proteomes" id="UP000649768"/>
    </source>
</evidence>
<feature type="region of interest" description="Disordered" evidence="1">
    <location>
        <begin position="105"/>
        <end position="135"/>
    </location>
</feature>
<dbReference type="EMBL" id="JACYTP010000004">
    <property type="protein sequence ID" value="MBD8512598.1"/>
    <property type="molecule type" value="Genomic_DNA"/>
</dbReference>